<dbReference type="SFLD" id="SFLDS00003">
    <property type="entry name" value="Haloacid_Dehalogenase"/>
    <property type="match status" value="1"/>
</dbReference>
<dbReference type="EMBL" id="FWXD01000011">
    <property type="protein sequence ID" value="SMC25304.1"/>
    <property type="molecule type" value="Genomic_DNA"/>
</dbReference>
<dbReference type="STRING" id="1121001.SAMN02745857_02112"/>
<dbReference type="PANTHER" id="PTHR43481:SF4">
    <property type="entry name" value="GLYCEROL-1-PHOSPHATE PHOSPHOHYDROLASE 1-RELATED"/>
    <property type="match status" value="1"/>
</dbReference>
<keyword evidence="2" id="KW-1185">Reference proteome</keyword>
<dbReference type="Gene3D" id="3.40.50.1000">
    <property type="entry name" value="HAD superfamily/HAD-like"/>
    <property type="match status" value="1"/>
</dbReference>
<dbReference type="InterPro" id="IPR023198">
    <property type="entry name" value="PGP-like_dom2"/>
</dbReference>
<reference evidence="1 2" key="1">
    <citation type="submission" date="2017-04" db="EMBL/GenBank/DDBJ databases">
        <authorList>
            <person name="Afonso C.L."/>
            <person name="Miller P.J."/>
            <person name="Scott M.A."/>
            <person name="Spackman E."/>
            <person name="Goraichik I."/>
            <person name="Dimitrov K.M."/>
            <person name="Suarez D.L."/>
            <person name="Swayne D.E."/>
        </authorList>
    </citation>
    <scope>NUCLEOTIDE SEQUENCE [LARGE SCALE GENOMIC DNA]</scope>
    <source>
        <strain evidence="1 2">DSM 23236</strain>
    </source>
</reference>
<evidence type="ECO:0000313" key="1">
    <source>
        <dbReference type="EMBL" id="SMC25304.1"/>
    </source>
</evidence>
<dbReference type="InterPro" id="IPR023214">
    <property type="entry name" value="HAD_sf"/>
</dbReference>
<dbReference type="InterPro" id="IPR006439">
    <property type="entry name" value="HAD-SF_hydro_IA"/>
</dbReference>
<dbReference type="Gene3D" id="1.10.150.240">
    <property type="entry name" value="Putative phosphatase, domain 2"/>
    <property type="match status" value="1"/>
</dbReference>
<dbReference type="AlphaFoldDB" id="A0A1W1XN66"/>
<dbReference type="GO" id="GO:0050308">
    <property type="term" value="F:sugar-phosphatase activity"/>
    <property type="evidence" value="ECO:0007669"/>
    <property type="project" value="TreeGrafter"/>
</dbReference>
<name>A0A1W1XN66_9NEIS</name>
<dbReference type="NCBIfam" id="TIGR01509">
    <property type="entry name" value="HAD-SF-IA-v3"/>
    <property type="match status" value="1"/>
</dbReference>
<dbReference type="InterPro" id="IPR051806">
    <property type="entry name" value="HAD-like_SPP"/>
</dbReference>
<accession>A0A1W1XN66</accession>
<dbReference type="OrthoDB" id="5293434at2"/>
<dbReference type="PANTHER" id="PTHR43481">
    <property type="entry name" value="FRUCTOSE-1-PHOSPHATE PHOSPHATASE"/>
    <property type="match status" value="1"/>
</dbReference>
<dbReference type="Proteomes" id="UP000192761">
    <property type="component" value="Unassembled WGS sequence"/>
</dbReference>
<evidence type="ECO:0000313" key="2">
    <source>
        <dbReference type="Proteomes" id="UP000192761"/>
    </source>
</evidence>
<dbReference type="Pfam" id="PF00702">
    <property type="entry name" value="Hydrolase"/>
    <property type="match status" value="1"/>
</dbReference>
<protein>
    <submittedName>
        <fullName evidence="1">Sugar-phosphatase</fullName>
    </submittedName>
</protein>
<gene>
    <name evidence="1" type="ORF">SAMN02745857_02112</name>
</gene>
<dbReference type="RefSeq" id="WP_139798771.1">
    <property type="nucleotide sequence ID" value="NZ_FWXD01000011.1"/>
</dbReference>
<proteinExistence type="predicted"/>
<dbReference type="SUPFAM" id="SSF56784">
    <property type="entry name" value="HAD-like"/>
    <property type="match status" value="1"/>
</dbReference>
<dbReference type="SFLD" id="SFLDG01135">
    <property type="entry name" value="C1.5.6:_HAD__Beta-PGM__Phospha"/>
    <property type="match status" value="1"/>
</dbReference>
<organism evidence="1 2">
    <name type="scientific">Andreprevotia lacus DSM 23236</name>
    <dbReference type="NCBI Taxonomy" id="1121001"/>
    <lineage>
        <taxon>Bacteria</taxon>
        <taxon>Pseudomonadati</taxon>
        <taxon>Pseudomonadota</taxon>
        <taxon>Betaproteobacteria</taxon>
        <taxon>Neisseriales</taxon>
        <taxon>Chitinibacteraceae</taxon>
        <taxon>Andreprevotia</taxon>
    </lineage>
</organism>
<sequence>MTLNRTFAAVFFDMDGTLIDSTPAIELVWRRWAERHGVDIPLLFSKIHGRRGQEVIPEVAPHLDVHAEVEQLLAEEAVTLDGTVAIAGVQAMLASLGGARWSIVTSATHALARAKLGFVGLEVSDHMIGGDDVTNGKPHPEPYLMAAEHHGVDPADCLVFEDAVSGIRSGKAAGMTVVALATSHPVEQLHEADLVIGNWHDIALHVEPGGIRLEVLRTHG</sequence>
<dbReference type="SFLD" id="SFLDG01129">
    <property type="entry name" value="C1.5:_HAD__Beta-PGM__Phosphata"/>
    <property type="match status" value="1"/>
</dbReference>
<dbReference type="NCBIfam" id="TIGR01549">
    <property type="entry name" value="HAD-SF-IA-v1"/>
    <property type="match status" value="1"/>
</dbReference>
<dbReference type="InterPro" id="IPR036412">
    <property type="entry name" value="HAD-like_sf"/>
</dbReference>